<evidence type="ECO:0000313" key="1">
    <source>
        <dbReference type="EMBL" id="KAK3758486.1"/>
    </source>
</evidence>
<reference evidence="1" key="1">
    <citation type="journal article" date="2023" name="G3 (Bethesda)">
        <title>A reference genome for the long-term kleptoplast-retaining sea slug Elysia crispata morphotype clarki.</title>
        <authorList>
            <person name="Eastman K.E."/>
            <person name="Pendleton A.L."/>
            <person name="Shaikh M.A."/>
            <person name="Suttiyut T."/>
            <person name="Ogas R."/>
            <person name="Tomko P."/>
            <person name="Gavelis G."/>
            <person name="Widhalm J.R."/>
            <person name="Wisecaver J.H."/>
        </authorList>
    </citation>
    <scope>NUCLEOTIDE SEQUENCE</scope>
    <source>
        <strain evidence="1">ECLA1</strain>
    </source>
</reference>
<dbReference type="AlphaFoldDB" id="A0AAE0YXR7"/>
<accession>A0AAE0YXR7</accession>
<keyword evidence="2" id="KW-1185">Reference proteome</keyword>
<proteinExistence type="predicted"/>
<dbReference type="EMBL" id="JAWDGP010005269">
    <property type="protein sequence ID" value="KAK3758486.1"/>
    <property type="molecule type" value="Genomic_DNA"/>
</dbReference>
<organism evidence="1 2">
    <name type="scientific">Elysia crispata</name>
    <name type="common">lettuce slug</name>
    <dbReference type="NCBI Taxonomy" id="231223"/>
    <lineage>
        <taxon>Eukaryota</taxon>
        <taxon>Metazoa</taxon>
        <taxon>Spiralia</taxon>
        <taxon>Lophotrochozoa</taxon>
        <taxon>Mollusca</taxon>
        <taxon>Gastropoda</taxon>
        <taxon>Heterobranchia</taxon>
        <taxon>Euthyneura</taxon>
        <taxon>Panpulmonata</taxon>
        <taxon>Sacoglossa</taxon>
        <taxon>Placobranchoidea</taxon>
        <taxon>Plakobranchidae</taxon>
        <taxon>Elysia</taxon>
    </lineage>
</organism>
<protein>
    <submittedName>
        <fullName evidence="1">Uncharacterized protein</fullName>
    </submittedName>
</protein>
<name>A0AAE0YXR7_9GAST</name>
<dbReference type="Proteomes" id="UP001283361">
    <property type="component" value="Unassembled WGS sequence"/>
</dbReference>
<gene>
    <name evidence="1" type="ORF">RRG08_058756</name>
</gene>
<comment type="caution">
    <text evidence="1">The sequence shown here is derived from an EMBL/GenBank/DDBJ whole genome shotgun (WGS) entry which is preliminary data.</text>
</comment>
<sequence>MGIDLPDEAGLLSLPPQAASARLKLTTPEGKATDLQLMGVLYLVSTGTRHCRDDGHCQGQRARLRHPIADWSLGEGEGVEDRCI</sequence>
<evidence type="ECO:0000313" key="2">
    <source>
        <dbReference type="Proteomes" id="UP001283361"/>
    </source>
</evidence>